<feature type="transmembrane region" description="Helical" evidence="1">
    <location>
        <begin position="6"/>
        <end position="28"/>
    </location>
</feature>
<dbReference type="RefSeq" id="XP_021875773.1">
    <property type="nucleotide sequence ID" value="XM_022020039.1"/>
</dbReference>
<protein>
    <submittedName>
        <fullName evidence="2">Uncharacterized protein</fullName>
    </submittedName>
</protein>
<comment type="caution">
    <text evidence="2">The sequence shown here is derived from an EMBL/GenBank/DDBJ whole genome shotgun (WGS) entry which is preliminary data.</text>
</comment>
<organism evidence="2 3">
    <name type="scientific">Lobosporangium transversale</name>
    <dbReference type="NCBI Taxonomy" id="64571"/>
    <lineage>
        <taxon>Eukaryota</taxon>
        <taxon>Fungi</taxon>
        <taxon>Fungi incertae sedis</taxon>
        <taxon>Mucoromycota</taxon>
        <taxon>Mortierellomycotina</taxon>
        <taxon>Mortierellomycetes</taxon>
        <taxon>Mortierellales</taxon>
        <taxon>Mortierellaceae</taxon>
        <taxon>Lobosporangium</taxon>
    </lineage>
</organism>
<evidence type="ECO:0000313" key="3">
    <source>
        <dbReference type="Proteomes" id="UP000193648"/>
    </source>
</evidence>
<keyword evidence="1" id="KW-0812">Transmembrane</keyword>
<keyword evidence="1" id="KW-1133">Transmembrane helix</keyword>
<dbReference type="EMBL" id="MCFF01000070">
    <property type="protein sequence ID" value="ORY98381.1"/>
    <property type="molecule type" value="Genomic_DNA"/>
</dbReference>
<evidence type="ECO:0000313" key="2">
    <source>
        <dbReference type="EMBL" id="ORY98381.1"/>
    </source>
</evidence>
<dbReference type="GeneID" id="33561883"/>
<gene>
    <name evidence="2" type="ORF">BCR41DRAFT_225883</name>
</gene>
<accession>A0A1Y2G6L6</accession>
<feature type="transmembrane region" description="Helical" evidence="1">
    <location>
        <begin position="40"/>
        <end position="60"/>
    </location>
</feature>
<name>A0A1Y2G6L6_9FUNG</name>
<reference evidence="2 3" key="1">
    <citation type="submission" date="2016-07" db="EMBL/GenBank/DDBJ databases">
        <title>Pervasive Adenine N6-methylation of Active Genes in Fungi.</title>
        <authorList>
            <consortium name="DOE Joint Genome Institute"/>
            <person name="Mondo S.J."/>
            <person name="Dannebaum R.O."/>
            <person name="Kuo R.C."/>
            <person name="Labutti K."/>
            <person name="Haridas S."/>
            <person name="Kuo A."/>
            <person name="Salamov A."/>
            <person name="Ahrendt S.R."/>
            <person name="Lipzen A."/>
            <person name="Sullivan W."/>
            <person name="Andreopoulos W.B."/>
            <person name="Clum A."/>
            <person name="Lindquist E."/>
            <person name="Daum C."/>
            <person name="Ramamoorthy G.K."/>
            <person name="Gryganskyi A."/>
            <person name="Culley D."/>
            <person name="Magnuson J.K."/>
            <person name="James T.Y."/>
            <person name="O'Malley M.A."/>
            <person name="Stajich J.E."/>
            <person name="Spatafora J.W."/>
            <person name="Visel A."/>
            <person name="Grigoriev I.V."/>
        </authorList>
    </citation>
    <scope>NUCLEOTIDE SEQUENCE [LARGE SCALE GENOMIC DNA]</scope>
    <source>
        <strain evidence="2 3">NRRL 3116</strain>
    </source>
</reference>
<dbReference type="Proteomes" id="UP000193648">
    <property type="component" value="Unassembled WGS sequence"/>
</dbReference>
<dbReference type="AlphaFoldDB" id="A0A1Y2G6L6"/>
<keyword evidence="3" id="KW-1185">Reference proteome</keyword>
<evidence type="ECO:0000256" key="1">
    <source>
        <dbReference type="SAM" id="Phobius"/>
    </source>
</evidence>
<dbReference type="InParanoid" id="A0A1Y2G6L6"/>
<proteinExistence type="predicted"/>
<sequence>MSFKSLIFICSSCNPIRFFFVIQIAGLLRKWAMISHLRKHLLLSIHPVIVHIACTFYNSLYLDPLAWDALHPRHFYSFWSF</sequence>
<keyword evidence="1" id="KW-0472">Membrane</keyword>